<feature type="binding site" evidence="9">
    <location>
        <begin position="124"/>
        <end position="130"/>
    </location>
    <ligand>
        <name>ATP</name>
        <dbReference type="ChEBI" id="CHEBI:30616"/>
    </ligand>
</feature>
<dbReference type="PRINTS" id="PR01020">
    <property type="entry name" value="LPSBIOSNTHSS"/>
</dbReference>
<dbReference type="Proteomes" id="UP000229740">
    <property type="component" value="Unassembled WGS sequence"/>
</dbReference>
<comment type="catalytic activity">
    <reaction evidence="8 9">
        <text>(R)-4'-phosphopantetheine + ATP + H(+) = 3'-dephospho-CoA + diphosphate</text>
        <dbReference type="Rhea" id="RHEA:19801"/>
        <dbReference type="ChEBI" id="CHEBI:15378"/>
        <dbReference type="ChEBI" id="CHEBI:30616"/>
        <dbReference type="ChEBI" id="CHEBI:33019"/>
        <dbReference type="ChEBI" id="CHEBI:57328"/>
        <dbReference type="ChEBI" id="CHEBI:61723"/>
        <dbReference type="EC" id="2.7.7.3"/>
    </reaction>
</comment>
<keyword evidence="7 9" id="KW-0173">Coenzyme A biosynthesis</keyword>
<dbReference type="InterPro" id="IPR014729">
    <property type="entry name" value="Rossmann-like_a/b/a_fold"/>
</dbReference>
<feature type="domain" description="Cytidyltransferase-like" evidence="10">
    <location>
        <begin position="6"/>
        <end position="134"/>
    </location>
</feature>
<evidence type="ECO:0000259" key="10">
    <source>
        <dbReference type="Pfam" id="PF01467"/>
    </source>
</evidence>
<evidence type="ECO:0000256" key="4">
    <source>
        <dbReference type="ARBA" id="ARBA00022741"/>
    </source>
</evidence>
<evidence type="ECO:0000256" key="2">
    <source>
        <dbReference type="ARBA" id="ARBA00022679"/>
    </source>
</evidence>
<gene>
    <name evidence="9" type="primary">coaD</name>
    <name evidence="11" type="ORF">CSB45_12055</name>
</gene>
<dbReference type="SUPFAM" id="SSF52374">
    <property type="entry name" value="Nucleotidylyl transferase"/>
    <property type="match status" value="1"/>
</dbReference>
<feature type="binding site" evidence="9">
    <location>
        <position position="74"/>
    </location>
    <ligand>
        <name>substrate</name>
    </ligand>
</feature>
<feature type="binding site" evidence="9">
    <location>
        <begin position="10"/>
        <end position="11"/>
    </location>
    <ligand>
        <name>ATP</name>
        <dbReference type="ChEBI" id="CHEBI:30616"/>
    </ligand>
</feature>
<feature type="binding site" evidence="9">
    <location>
        <position position="42"/>
    </location>
    <ligand>
        <name>substrate</name>
    </ligand>
</feature>
<dbReference type="InterPro" id="IPR001980">
    <property type="entry name" value="PPAT"/>
</dbReference>
<keyword evidence="1 9" id="KW-0963">Cytoplasm</keyword>
<comment type="subcellular location">
    <subcellularLocation>
        <location evidence="9">Cytoplasm</location>
    </subcellularLocation>
</comment>
<keyword evidence="6 9" id="KW-0460">Magnesium</keyword>
<feature type="binding site" evidence="9">
    <location>
        <position position="99"/>
    </location>
    <ligand>
        <name>ATP</name>
        <dbReference type="ChEBI" id="CHEBI:30616"/>
    </ligand>
</feature>
<dbReference type="Pfam" id="PF01467">
    <property type="entry name" value="CTP_transf_like"/>
    <property type="match status" value="1"/>
</dbReference>
<dbReference type="UniPathway" id="UPA00241">
    <property type="reaction ID" value="UER00355"/>
</dbReference>
<comment type="subunit">
    <text evidence="9">Homohexamer.</text>
</comment>
<keyword evidence="5 9" id="KW-0067">ATP-binding</keyword>
<organism evidence="11 12">
    <name type="scientific">candidate division KSB3 bacterium</name>
    <dbReference type="NCBI Taxonomy" id="2044937"/>
    <lineage>
        <taxon>Bacteria</taxon>
        <taxon>candidate division KSB3</taxon>
    </lineage>
</organism>
<evidence type="ECO:0000313" key="11">
    <source>
        <dbReference type="EMBL" id="PID56259.1"/>
    </source>
</evidence>
<dbReference type="AlphaFoldDB" id="A0A2G6E2D5"/>
<keyword evidence="4 9" id="KW-0547">Nucleotide-binding</keyword>
<accession>A0A2G6E2D5</accession>
<dbReference type="NCBIfam" id="TIGR01510">
    <property type="entry name" value="coaD_prev_kdtB"/>
    <property type="match status" value="1"/>
</dbReference>
<sequence length="161" mass="18195">MEGIAIYPGTFDPVTNGHLDIIQRSGEIFDQVIVAVAHNIRKSPLFSVTERMEMLKQVTHNIDGVEIDHFDGLVINYVNSRNAKVIVRGLRAVSDFEYELQMALMNRTLAEEIKTVFMMPSAEYSFLSSSIVKEIVQLGRSVSNFVPKFVEAQLYQKLSPN</sequence>
<comment type="cofactor">
    <cofactor evidence="9">
        <name>Mg(2+)</name>
        <dbReference type="ChEBI" id="CHEBI:18420"/>
    </cofactor>
</comment>
<dbReference type="EC" id="2.7.7.3" evidence="9"/>
<feature type="binding site" evidence="9">
    <location>
        <position position="18"/>
    </location>
    <ligand>
        <name>ATP</name>
        <dbReference type="ChEBI" id="CHEBI:30616"/>
    </ligand>
</feature>
<proteinExistence type="inferred from homology"/>
<feature type="binding site" evidence="9">
    <location>
        <position position="88"/>
    </location>
    <ligand>
        <name>substrate</name>
    </ligand>
</feature>
<name>A0A2G6E2D5_9BACT</name>
<dbReference type="PANTHER" id="PTHR21342:SF1">
    <property type="entry name" value="PHOSPHOPANTETHEINE ADENYLYLTRANSFERASE"/>
    <property type="match status" value="1"/>
</dbReference>
<comment type="caution">
    <text evidence="11">The sequence shown here is derived from an EMBL/GenBank/DDBJ whole genome shotgun (WGS) entry which is preliminary data.</text>
</comment>
<feature type="binding site" evidence="9">
    <location>
        <position position="10"/>
    </location>
    <ligand>
        <name>substrate</name>
    </ligand>
</feature>
<evidence type="ECO:0000313" key="12">
    <source>
        <dbReference type="Proteomes" id="UP000229740"/>
    </source>
</evidence>
<evidence type="ECO:0000256" key="8">
    <source>
        <dbReference type="ARBA" id="ARBA00029346"/>
    </source>
</evidence>
<dbReference type="EMBL" id="PDPS01000036">
    <property type="protein sequence ID" value="PID56259.1"/>
    <property type="molecule type" value="Genomic_DNA"/>
</dbReference>
<dbReference type="PANTHER" id="PTHR21342">
    <property type="entry name" value="PHOSPHOPANTETHEINE ADENYLYLTRANSFERASE"/>
    <property type="match status" value="1"/>
</dbReference>
<dbReference type="HAMAP" id="MF_00151">
    <property type="entry name" value="PPAT_bact"/>
    <property type="match status" value="1"/>
</dbReference>
<protein>
    <recommendedName>
        <fullName evidence="9">Phosphopantetheine adenylyltransferase</fullName>
        <ecNumber evidence="9">2.7.7.3</ecNumber>
    </recommendedName>
    <alternativeName>
        <fullName evidence="9">Dephospho-CoA pyrophosphorylase</fullName>
    </alternativeName>
    <alternativeName>
        <fullName evidence="9">Pantetheine-phosphate adenylyltransferase</fullName>
        <shortName evidence="9">PPAT</shortName>
    </alternativeName>
</protein>
<dbReference type="GO" id="GO:0005524">
    <property type="term" value="F:ATP binding"/>
    <property type="evidence" value="ECO:0007669"/>
    <property type="project" value="UniProtKB-KW"/>
</dbReference>
<dbReference type="CDD" id="cd02163">
    <property type="entry name" value="PPAT"/>
    <property type="match status" value="1"/>
</dbReference>
<feature type="binding site" evidence="9">
    <location>
        <begin position="89"/>
        <end position="91"/>
    </location>
    <ligand>
        <name>ATP</name>
        <dbReference type="ChEBI" id="CHEBI:30616"/>
    </ligand>
</feature>
<evidence type="ECO:0000256" key="3">
    <source>
        <dbReference type="ARBA" id="ARBA00022695"/>
    </source>
</evidence>
<dbReference type="InterPro" id="IPR004821">
    <property type="entry name" value="Cyt_trans-like"/>
</dbReference>
<evidence type="ECO:0000256" key="1">
    <source>
        <dbReference type="ARBA" id="ARBA00022490"/>
    </source>
</evidence>
<dbReference type="GO" id="GO:0005737">
    <property type="term" value="C:cytoplasm"/>
    <property type="evidence" value="ECO:0007669"/>
    <property type="project" value="UniProtKB-SubCell"/>
</dbReference>
<comment type="function">
    <text evidence="9">Reversibly transfers an adenylyl group from ATP to 4'-phosphopantetheine, yielding dephospho-CoA (dPCoA) and pyrophosphate.</text>
</comment>
<keyword evidence="2 9" id="KW-0808">Transferase</keyword>
<dbReference type="GO" id="GO:0015937">
    <property type="term" value="P:coenzyme A biosynthetic process"/>
    <property type="evidence" value="ECO:0007669"/>
    <property type="project" value="UniProtKB-UniRule"/>
</dbReference>
<comment type="pathway">
    <text evidence="9">Cofactor biosynthesis; coenzyme A biosynthesis; CoA from (R)-pantothenate: step 4/5.</text>
</comment>
<keyword evidence="3 9" id="KW-0548">Nucleotidyltransferase</keyword>
<reference evidence="11 12" key="1">
    <citation type="submission" date="2017-10" db="EMBL/GenBank/DDBJ databases">
        <title>Novel microbial diversity and functional potential in the marine mammal oral microbiome.</title>
        <authorList>
            <person name="Dudek N.K."/>
            <person name="Sun C.L."/>
            <person name="Burstein D."/>
            <person name="Kantor R.S."/>
            <person name="Aliaga Goltsman D.S."/>
            <person name="Bik E.M."/>
            <person name="Thomas B.C."/>
            <person name="Banfield J.F."/>
            <person name="Relman D.A."/>
        </authorList>
    </citation>
    <scope>NUCLEOTIDE SEQUENCE [LARGE SCALE GENOMIC DNA]</scope>
    <source>
        <strain evidence="11">DOLZORAL124_49_17</strain>
    </source>
</reference>
<feature type="site" description="Transition state stabilizer" evidence="9">
    <location>
        <position position="18"/>
    </location>
</feature>
<evidence type="ECO:0000256" key="7">
    <source>
        <dbReference type="ARBA" id="ARBA00022993"/>
    </source>
</evidence>
<dbReference type="GO" id="GO:0004595">
    <property type="term" value="F:pantetheine-phosphate adenylyltransferase activity"/>
    <property type="evidence" value="ECO:0007669"/>
    <property type="project" value="UniProtKB-UniRule"/>
</dbReference>
<evidence type="ECO:0000256" key="5">
    <source>
        <dbReference type="ARBA" id="ARBA00022840"/>
    </source>
</evidence>
<evidence type="ECO:0000256" key="9">
    <source>
        <dbReference type="HAMAP-Rule" id="MF_00151"/>
    </source>
</evidence>
<dbReference type="NCBIfam" id="TIGR00125">
    <property type="entry name" value="cyt_tran_rel"/>
    <property type="match status" value="1"/>
</dbReference>
<comment type="similarity">
    <text evidence="9">Belongs to the bacterial CoaD family.</text>
</comment>
<evidence type="ECO:0000256" key="6">
    <source>
        <dbReference type="ARBA" id="ARBA00022842"/>
    </source>
</evidence>
<dbReference type="Gene3D" id="3.40.50.620">
    <property type="entry name" value="HUPs"/>
    <property type="match status" value="1"/>
</dbReference>